<keyword evidence="5" id="KW-0297">G-protein coupled receptor</keyword>
<protein>
    <recommendedName>
        <fullName evidence="10">G-protein coupled receptors family 1 profile domain-containing protein</fullName>
    </recommendedName>
</protein>
<dbReference type="GO" id="GO:0030425">
    <property type="term" value="C:dendrite"/>
    <property type="evidence" value="ECO:0007669"/>
    <property type="project" value="TreeGrafter"/>
</dbReference>
<evidence type="ECO:0000313" key="11">
    <source>
        <dbReference type="Ensembl" id="ENSCCRP00020057163.1"/>
    </source>
</evidence>
<dbReference type="SUPFAM" id="SSF81321">
    <property type="entry name" value="Family A G protein-coupled receptor-like"/>
    <property type="match status" value="1"/>
</dbReference>
<proteinExistence type="predicted"/>
<evidence type="ECO:0000256" key="5">
    <source>
        <dbReference type="ARBA" id="ARBA00023040"/>
    </source>
</evidence>
<keyword evidence="4 9" id="KW-1133">Transmembrane helix</keyword>
<evidence type="ECO:0000256" key="9">
    <source>
        <dbReference type="SAM" id="Phobius"/>
    </source>
</evidence>
<evidence type="ECO:0000256" key="3">
    <source>
        <dbReference type="ARBA" id="ARBA00022692"/>
    </source>
</evidence>
<evidence type="ECO:0000259" key="10">
    <source>
        <dbReference type="PROSITE" id="PS50262"/>
    </source>
</evidence>
<dbReference type="PANTHER" id="PTHR24247:SF195">
    <property type="entry name" value="G-PROTEIN COUPLED RECEPTORS FAMILY 1 PROFILE DOMAIN-CONTAINING PROTEIN"/>
    <property type="match status" value="1"/>
</dbReference>
<comment type="subcellular location">
    <subcellularLocation>
        <location evidence="1">Cell membrane</location>
        <topology evidence="1">Multi-pass membrane protein</topology>
    </subcellularLocation>
</comment>
<evidence type="ECO:0000256" key="8">
    <source>
        <dbReference type="ARBA" id="ARBA00023224"/>
    </source>
</evidence>
<dbReference type="GO" id="GO:0004993">
    <property type="term" value="F:G protein-coupled serotonin receptor activity"/>
    <property type="evidence" value="ECO:0007669"/>
    <property type="project" value="TreeGrafter"/>
</dbReference>
<feature type="domain" description="G-protein coupled receptors family 1 profile" evidence="10">
    <location>
        <begin position="29"/>
        <end position="66"/>
    </location>
</feature>
<keyword evidence="6 9" id="KW-0472">Membrane</keyword>
<evidence type="ECO:0000256" key="6">
    <source>
        <dbReference type="ARBA" id="ARBA00023136"/>
    </source>
</evidence>
<dbReference type="GO" id="GO:0045202">
    <property type="term" value="C:synapse"/>
    <property type="evidence" value="ECO:0007669"/>
    <property type="project" value="TreeGrafter"/>
</dbReference>
<keyword evidence="7" id="KW-0675">Receptor</keyword>
<name>A0A8C2FJB2_CYPCA</name>
<dbReference type="Pfam" id="PF00001">
    <property type="entry name" value="7tm_1"/>
    <property type="match status" value="1"/>
</dbReference>
<dbReference type="PRINTS" id="PR00237">
    <property type="entry name" value="GPCRRHODOPSN"/>
</dbReference>
<feature type="transmembrane region" description="Helical" evidence="9">
    <location>
        <begin position="12"/>
        <end position="39"/>
    </location>
</feature>
<evidence type="ECO:0000256" key="7">
    <source>
        <dbReference type="ARBA" id="ARBA00023170"/>
    </source>
</evidence>
<evidence type="ECO:0000256" key="2">
    <source>
        <dbReference type="ARBA" id="ARBA00022475"/>
    </source>
</evidence>
<evidence type="ECO:0000256" key="1">
    <source>
        <dbReference type="ARBA" id="ARBA00004651"/>
    </source>
</evidence>
<dbReference type="GO" id="GO:0016907">
    <property type="term" value="F:G protein-coupled acetylcholine receptor activity"/>
    <property type="evidence" value="ECO:0007669"/>
    <property type="project" value="TreeGrafter"/>
</dbReference>
<dbReference type="PANTHER" id="PTHR24247">
    <property type="entry name" value="5-HYDROXYTRYPTAMINE RECEPTOR"/>
    <property type="match status" value="1"/>
</dbReference>
<keyword evidence="3 9" id="KW-0812">Transmembrane</keyword>
<accession>A0A8C2FJB2</accession>
<dbReference type="GO" id="GO:0007197">
    <property type="term" value="P:adenylate cyclase-inhibiting G protein-coupled acetylcholine receptor signaling pathway"/>
    <property type="evidence" value="ECO:0007669"/>
    <property type="project" value="TreeGrafter"/>
</dbReference>
<dbReference type="InterPro" id="IPR000276">
    <property type="entry name" value="GPCR_Rhodpsn"/>
</dbReference>
<evidence type="ECO:0000313" key="12">
    <source>
        <dbReference type="Proteomes" id="UP000694701"/>
    </source>
</evidence>
<dbReference type="AlphaFoldDB" id="A0A8C2FJB2"/>
<organism evidence="11 12">
    <name type="scientific">Cyprinus carpio</name>
    <name type="common">Common carp</name>
    <dbReference type="NCBI Taxonomy" id="7962"/>
    <lineage>
        <taxon>Eukaryota</taxon>
        <taxon>Metazoa</taxon>
        <taxon>Chordata</taxon>
        <taxon>Craniata</taxon>
        <taxon>Vertebrata</taxon>
        <taxon>Euteleostomi</taxon>
        <taxon>Actinopterygii</taxon>
        <taxon>Neopterygii</taxon>
        <taxon>Teleostei</taxon>
        <taxon>Ostariophysi</taxon>
        <taxon>Cypriniformes</taxon>
        <taxon>Cyprinidae</taxon>
        <taxon>Cyprininae</taxon>
        <taxon>Cyprinus</taxon>
    </lineage>
</organism>
<dbReference type="Ensembl" id="ENSCCRT00020063038.1">
    <property type="protein sequence ID" value="ENSCCRP00020057163.1"/>
    <property type="gene ID" value="ENSCCRG00020027192.1"/>
</dbReference>
<dbReference type="PROSITE" id="PS50262">
    <property type="entry name" value="G_PROTEIN_RECEP_F1_2"/>
    <property type="match status" value="1"/>
</dbReference>
<dbReference type="GO" id="GO:0007187">
    <property type="term" value="P:G protein-coupled receptor signaling pathway, coupled to cyclic nucleotide second messenger"/>
    <property type="evidence" value="ECO:0007669"/>
    <property type="project" value="TreeGrafter"/>
</dbReference>
<keyword evidence="2" id="KW-1003">Cell membrane</keyword>
<dbReference type="Proteomes" id="UP000694701">
    <property type="component" value="Unplaced"/>
</dbReference>
<dbReference type="Gene3D" id="1.20.1070.10">
    <property type="entry name" value="Rhodopsin 7-helix transmembrane proteins"/>
    <property type="match status" value="1"/>
</dbReference>
<keyword evidence="8" id="KW-0807">Transducer</keyword>
<dbReference type="InterPro" id="IPR017452">
    <property type="entry name" value="GPCR_Rhodpsn_7TM"/>
</dbReference>
<evidence type="ECO:0000256" key="4">
    <source>
        <dbReference type="ARBA" id="ARBA00022989"/>
    </source>
</evidence>
<reference evidence="11" key="1">
    <citation type="submission" date="2025-08" db="UniProtKB">
        <authorList>
            <consortium name="Ensembl"/>
        </authorList>
    </citation>
    <scope>IDENTIFICATION</scope>
</reference>
<sequence>SPKVNNFSPSASIFLTVLMTLLVFATVLGNALVILAFVVEKSLRTQGNFFFLNLAIADFLVGEWHW</sequence>
<dbReference type="GO" id="GO:0005886">
    <property type="term" value="C:plasma membrane"/>
    <property type="evidence" value="ECO:0007669"/>
    <property type="project" value="UniProtKB-SubCell"/>
</dbReference>